<dbReference type="AlphaFoldDB" id="A0A9E7SUT6"/>
<proteinExistence type="predicted"/>
<dbReference type="InterPro" id="IPR023214">
    <property type="entry name" value="HAD_sf"/>
</dbReference>
<dbReference type="EMBL" id="CP100355">
    <property type="protein sequence ID" value="UTF55149.1"/>
    <property type="molecule type" value="Genomic_DNA"/>
</dbReference>
<dbReference type="KEGG" id="sawl:NGM29_07835"/>
<keyword evidence="2" id="KW-0378">Hydrolase</keyword>
<dbReference type="GeneID" id="73289947"/>
<organism evidence="2 3">
    <name type="scientific">Natronosalvus rutilus</name>
    <dbReference type="NCBI Taxonomy" id="2953753"/>
    <lineage>
        <taxon>Archaea</taxon>
        <taxon>Methanobacteriati</taxon>
        <taxon>Methanobacteriota</taxon>
        <taxon>Stenosarchaea group</taxon>
        <taxon>Halobacteria</taxon>
        <taxon>Halobacteriales</taxon>
        <taxon>Natrialbaceae</taxon>
        <taxon>Natronosalvus</taxon>
    </lineage>
</organism>
<reference evidence="2" key="1">
    <citation type="submission" date="2022-06" db="EMBL/GenBank/DDBJ databases">
        <title>Diverse halophilic archaea isolated from saline environments.</title>
        <authorList>
            <person name="Cui H.-L."/>
        </authorList>
    </citation>
    <scope>NUCLEOTIDE SEQUENCE</scope>
    <source>
        <strain evidence="2">WLHS1</strain>
    </source>
</reference>
<keyword evidence="3" id="KW-1185">Reference proteome</keyword>
<evidence type="ECO:0000313" key="2">
    <source>
        <dbReference type="EMBL" id="UTF55149.1"/>
    </source>
</evidence>
<dbReference type="GO" id="GO:0016787">
    <property type="term" value="F:hydrolase activity"/>
    <property type="evidence" value="ECO:0007669"/>
    <property type="project" value="UniProtKB-KW"/>
</dbReference>
<dbReference type="Gene3D" id="3.40.50.1000">
    <property type="entry name" value="HAD superfamily/HAD-like"/>
    <property type="match status" value="1"/>
</dbReference>
<dbReference type="InterPro" id="IPR036412">
    <property type="entry name" value="HAD-like_sf"/>
</dbReference>
<accession>A0A9E7SUT6</accession>
<feature type="region of interest" description="Disordered" evidence="1">
    <location>
        <begin position="219"/>
        <end position="244"/>
    </location>
</feature>
<dbReference type="SUPFAM" id="SSF56784">
    <property type="entry name" value="HAD-like"/>
    <property type="match status" value="1"/>
</dbReference>
<name>A0A9E7SUT6_9EURY</name>
<evidence type="ECO:0000313" key="3">
    <source>
        <dbReference type="Proteomes" id="UP001056855"/>
    </source>
</evidence>
<evidence type="ECO:0000256" key="1">
    <source>
        <dbReference type="SAM" id="MobiDB-lite"/>
    </source>
</evidence>
<dbReference type="RefSeq" id="WP_254159910.1">
    <property type="nucleotide sequence ID" value="NZ_CP100355.1"/>
</dbReference>
<protein>
    <submittedName>
        <fullName evidence="2">HAD family hydrolase</fullName>
    </submittedName>
</protein>
<dbReference type="Proteomes" id="UP001056855">
    <property type="component" value="Chromosome"/>
</dbReference>
<dbReference type="Pfam" id="PF00702">
    <property type="entry name" value="Hydrolase"/>
    <property type="match status" value="1"/>
</dbReference>
<gene>
    <name evidence="2" type="ORF">NGM29_07835</name>
</gene>
<sequence>MAVSFDLFGTLVAVDRPADPATAVAAELEKRGVAVPSDWAERYARPTIDAPEGAEVPLPAHVGRALSSASVEWRETGAGNVVRRAVVAAFDPDVETRGGARRAVEAARERGPVAVCSNCAVPELVGRTLARSTLERDDFDTVVTSVGCGWRKPSPHIFETTARRLEVDITDLIHVGDDPRADGGVDAAGGTSIVLGETPLESVPDRLDLVLENGSATALTGGEAACDDDSSDSGSNDDSSDHMK</sequence>